<dbReference type="STRING" id="224999.GCA_001485475_00788"/>
<accession>A0A0U9HDG3</accession>
<feature type="domain" description="Alcohol dehydrogenase iron-type/glycerol dehydrogenase GldA" evidence="2">
    <location>
        <begin position="11"/>
        <end position="167"/>
    </location>
</feature>
<dbReference type="Pfam" id="PF25137">
    <property type="entry name" value="ADH_Fe_C"/>
    <property type="match status" value="1"/>
</dbReference>
<dbReference type="CDD" id="cd08180">
    <property type="entry name" value="PDD"/>
    <property type="match status" value="1"/>
</dbReference>
<dbReference type="InterPro" id="IPR039697">
    <property type="entry name" value="Alcohol_dehydrogenase_Fe"/>
</dbReference>
<gene>
    <name evidence="4" type="ORF">TSYNT_6162</name>
</gene>
<dbReference type="OrthoDB" id="9804734at2"/>
<evidence type="ECO:0000313" key="4">
    <source>
        <dbReference type="EMBL" id="GAQ24782.1"/>
    </source>
</evidence>
<reference evidence="4" key="1">
    <citation type="journal article" date="2016" name="Genome Announc.">
        <title>Draft Genome Sequence of the Syntrophic Lactate-Degrading Bacterium Tepidanaerobacter syntrophicus JLT.</title>
        <authorList>
            <person name="Matsuura N."/>
            <person name="Ohashi A."/>
            <person name="Tourlousse D.M."/>
            <person name="Sekiguchi Y."/>
        </authorList>
    </citation>
    <scope>NUCLEOTIDE SEQUENCE [LARGE SCALE GENOMIC DNA]</scope>
    <source>
        <strain evidence="4">JL</strain>
    </source>
</reference>
<dbReference type="EMBL" id="DF977000">
    <property type="protein sequence ID" value="GAQ24782.1"/>
    <property type="molecule type" value="Genomic_DNA"/>
</dbReference>
<evidence type="ECO:0000259" key="3">
    <source>
        <dbReference type="Pfam" id="PF25137"/>
    </source>
</evidence>
<dbReference type="PANTHER" id="PTHR11496">
    <property type="entry name" value="ALCOHOL DEHYDROGENASE"/>
    <property type="match status" value="1"/>
</dbReference>
<keyword evidence="5" id="KW-1185">Reference proteome</keyword>
<dbReference type="FunFam" id="3.40.50.1970:FF:000003">
    <property type="entry name" value="Alcohol dehydrogenase, iron-containing"/>
    <property type="match status" value="1"/>
</dbReference>
<dbReference type="SUPFAM" id="SSF56796">
    <property type="entry name" value="Dehydroquinate synthase-like"/>
    <property type="match status" value="1"/>
</dbReference>
<evidence type="ECO:0000256" key="1">
    <source>
        <dbReference type="ARBA" id="ARBA00023002"/>
    </source>
</evidence>
<dbReference type="InterPro" id="IPR001670">
    <property type="entry name" value="ADH_Fe/GldA"/>
</dbReference>
<dbReference type="AlphaFoldDB" id="A0A0U9HDG3"/>
<evidence type="ECO:0000259" key="2">
    <source>
        <dbReference type="Pfam" id="PF00465"/>
    </source>
</evidence>
<name>A0A0U9HDG3_9FIRM</name>
<organism evidence="4">
    <name type="scientific">Tepidanaerobacter syntrophicus</name>
    <dbReference type="NCBI Taxonomy" id="224999"/>
    <lineage>
        <taxon>Bacteria</taxon>
        <taxon>Bacillati</taxon>
        <taxon>Bacillota</taxon>
        <taxon>Clostridia</taxon>
        <taxon>Thermosediminibacterales</taxon>
        <taxon>Tepidanaerobacteraceae</taxon>
        <taxon>Tepidanaerobacter</taxon>
    </lineage>
</organism>
<dbReference type="PANTHER" id="PTHR11496:SF83">
    <property type="entry name" value="HYDROXYACID-OXOACID TRANSHYDROGENASE, MITOCHONDRIAL"/>
    <property type="match status" value="1"/>
</dbReference>
<dbReference type="FunFam" id="1.20.1090.10:FF:000001">
    <property type="entry name" value="Aldehyde-alcohol dehydrogenase"/>
    <property type="match status" value="1"/>
</dbReference>
<dbReference type="InterPro" id="IPR018211">
    <property type="entry name" value="ADH_Fe_CS"/>
</dbReference>
<dbReference type="Gene3D" id="1.20.1090.10">
    <property type="entry name" value="Dehydroquinate synthase-like - alpha domain"/>
    <property type="match status" value="1"/>
</dbReference>
<dbReference type="Gene3D" id="3.40.50.1970">
    <property type="match status" value="1"/>
</dbReference>
<protein>
    <submittedName>
        <fullName evidence="4">Alcohol dehydrogenase, class IV</fullName>
    </submittedName>
</protein>
<dbReference type="GO" id="GO:0046872">
    <property type="term" value="F:metal ion binding"/>
    <property type="evidence" value="ECO:0007669"/>
    <property type="project" value="InterPro"/>
</dbReference>
<keyword evidence="1" id="KW-0560">Oxidoreductase</keyword>
<sequence length="381" mass="41587">MVNWRGSFCVPTRIHYGLGSLEVLAQIGIKNALIVSDPFLVKSGMIKNVTEQLDKANISYTIFSDVVPDPTVAVVVSGVAAAQKILPETIIAFGGGSAIDTAKGILYFYACINEEKNEESKPRLIVIPTTSGTGSEVTDFAVITDEKAKAKIPLRDKKLMPNHAILDANLVRSLPPTVTADTGIDVLTHAIEAYVSTLASDFTDALAEKAIRIVFDYLPKSYQNGNDDEARVRMHDASTLAGMAFTHTSLGINHSMAHALGGRFHIPHGRANGILLPYVIDYNSKEEKAAVRYAEISRLLGLNYMSDIYAAKELRNMVIKLKENLEMPSCFKETGIPEADFLASIEALAATAMRDSCTQTNPRVPTQEDLEKLFKKAYYGN</sequence>
<feature type="domain" description="Fe-containing alcohol dehydrogenase-like C-terminal" evidence="3">
    <location>
        <begin position="179"/>
        <end position="378"/>
    </location>
</feature>
<dbReference type="GO" id="GO:0004022">
    <property type="term" value="F:alcohol dehydrogenase (NAD+) activity"/>
    <property type="evidence" value="ECO:0007669"/>
    <property type="project" value="UniProtKB-ARBA"/>
</dbReference>
<dbReference type="Proteomes" id="UP000062160">
    <property type="component" value="Unassembled WGS sequence"/>
</dbReference>
<dbReference type="RefSeq" id="WP_059031931.1">
    <property type="nucleotide sequence ID" value="NZ_BSDN01000003.1"/>
</dbReference>
<dbReference type="PROSITE" id="PS00913">
    <property type="entry name" value="ADH_IRON_1"/>
    <property type="match status" value="1"/>
</dbReference>
<dbReference type="Pfam" id="PF00465">
    <property type="entry name" value="Fe-ADH"/>
    <property type="match status" value="1"/>
</dbReference>
<evidence type="ECO:0000313" key="5">
    <source>
        <dbReference type="Proteomes" id="UP000062160"/>
    </source>
</evidence>
<proteinExistence type="predicted"/>
<dbReference type="InterPro" id="IPR056798">
    <property type="entry name" value="ADH_Fe_C"/>
</dbReference>